<dbReference type="Pfam" id="PF00069">
    <property type="entry name" value="Pkinase"/>
    <property type="match status" value="1"/>
</dbReference>
<dbReference type="EMBL" id="CP089982">
    <property type="protein sequence ID" value="WXA90228.1"/>
    <property type="molecule type" value="Genomic_DNA"/>
</dbReference>
<dbReference type="Gene3D" id="3.30.200.20">
    <property type="entry name" value="Phosphorylase Kinase, domain 1"/>
    <property type="match status" value="1"/>
</dbReference>
<keyword evidence="5" id="KW-1185">Reference proteome</keyword>
<organism evidence="4 5">
    <name type="scientific">Pendulispora brunnea</name>
    <dbReference type="NCBI Taxonomy" id="2905690"/>
    <lineage>
        <taxon>Bacteria</taxon>
        <taxon>Pseudomonadati</taxon>
        <taxon>Myxococcota</taxon>
        <taxon>Myxococcia</taxon>
        <taxon>Myxococcales</taxon>
        <taxon>Sorangiineae</taxon>
        <taxon>Pendulisporaceae</taxon>
        <taxon>Pendulispora</taxon>
    </lineage>
</organism>
<dbReference type="Pfam" id="PF13191">
    <property type="entry name" value="AAA_16"/>
    <property type="match status" value="1"/>
</dbReference>
<dbReference type="InterPro" id="IPR008271">
    <property type="entry name" value="Ser/Thr_kinase_AS"/>
</dbReference>
<feature type="domain" description="Protein kinase" evidence="3">
    <location>
        <begin position="16"/>
        <end position="275"/>
    </location>
</feature>
<dbReference type="SMART" id="SM00220">
    <property type="entry name" value="S_TKc"/>
    <property type="match status" value="1"/>
</dbReference>
<dbReference type="PANTHER" id="PTHR16305">
    <property type="entry name" value="TESTICULAR SOLUBLE ADENYLYL CYCLASE"/>
    <property type="match status" value="1"/>
</dbReference>
<keyword evidence="4" id="KW-0418">Kinase</keyword>
<gene>
    <name evidence="4" type="ORF">LZC95_27670</name>
</gene>
<dbReference type="GO" id="GO:0016301">
    <property type="term" value="F:kinase activity"/>
    <property type="evidence" value="ECO:0007669"/>
    <property type="project" value="UniProtKB-KW"/>
</dbReference>
<protein>
    <submittedName>
        <fullName evidence="4">Protein kinase</fullName>
    </submittedName>
</protein>
<evidence type="ECO:0000256" key="1">
    <source>
        <dbReference type="ARBA" id="ARBA00022741"/>
    </source>
</evidence>
<dbReference type="InterPro" id="IPR011990">
    <property type="entry name" value="TPR-like_helical_dom_sf"/>
</dbReference>
<dbReference type="SUPFAM" id="SSF52540">
    <property type="entry name" value="P-loop containing nucleoside triphosphate hydrolases"/>
    <property type="match status" value="1"/>
</dbReference>
<keyword evidence="1" id="KW-0547">Nucleotide-binding</keyword>
<reference evidence="4 5" key="1">
    <citation type="submission" date="2021-12" db="EMBL/GenBank/DDBJ databases">
        <title>Discovery of the Pendulisporaceae a myxobacterial family with distinct sporulation behavior and unique specialized metabolism.</title>
        <authorList>
            <person name="Garcia R."/>
            <person name="Popoff A."/>
            <person name="Bader C.D."/>
            <person name="Loehr J."/>
            <person name="Walesch S."/>
            <person name="Walt C."/>
            <person name="Boldt J."/>
            <person name="Bunk B."/>
            <person name="Haeckl F.J.F.P.J."/>
            <person name="Gunesch A.P."/>
            <person name="Birkelbach J."/>
            <person name="Nuebel U."/>
            <person name="Pietschmann T."/>
            <person name="Bach T."/>
            <person name="Mueller R."/>
        </authorList>
    </citation>
    <scope>NUCLEOTIDE SEQUENCE [LARGE SCALE GENOMIC DNA]</scope>
    <source>
        <strain evidence="4 5">MSr12523</strain>
    </source>
</reference>
<dbReference type="InterPro" id="IPR041664">
    <property type="entry name" value="AAA_16"/>
</dbReference>
<accession>A0ABZ2JUU1</accession>
<dbReference type="Proteomes" id="UP001379533">
    <property type="component" value="Chromosome"/>
</dbReference>
<dbReference type="CDD" id="cd14014">
    <property type="entry name" value="STKc_PknB_like"/>
    <property type="match status" value="1"/>
</dbReference>
<evidence type="ECO:0000313" key="5">
    <source>
        <dbReference type="Proteomes" id="UP001379533"/>
    </source>
</evidence>
<dbReference type="InterPro" id="IPR011009">
    <property type="entry name" value="Kinase-like_dom_sf"/>
</dbReference>
<evidence type="ECO:0000259" key="3">
    <source>
        <dbReference type="PROSITE" id="PS50011"/>
    </source>
</evidence>
<dbReference type="PROSITE" id="PS50011">
    <property type="entry name" value="PROTEIN_KINASE_DOM"/>
    <property type="match status" value="1"/>
</dbReference>
<evidence type="ECO:0000256" key="2">
    <source>
        <dbReference type="ARBA" id="ARBA00022840"/>
    </source>
</evidence>
<dbReference type="SUPFAM" id="SSF56112">
    <property type="entry name" value="Protein kinase-like (PK-like)"/>
    <property type="match status" value="1"/>
</dbReference>
<dbReference type="RefSeq" id="WP_394840841.1">
    <property type="nucleotide sequence ID" value="NZ_CP089982.1"/>
</dbReference>
<dbReference type="Gene3D" id="1.10.510.10">
    <property type="entry name" value="Transferase(Phosphotransferase) domain 1"/>
    <property type="match status" value="1"/>
</dbReference>
<evidence type="ECO:0000313" key="4">
    <source>
        <dbReference type="EMBL" id="WXA90228.1"/>
    </source>
</evidence>
<keyword evidence="2" id="KW-0067">ATP-binding</keyword>
<sequence>MDNTELAPGTVFADRFIVERVAGKGGMGVVYRARDRQCSGATVALKVLHPFANRRFFLERFCREAYMLSELRHPGIVAYVDHGISARGRAFLAMEWLDGEDLDERLERCGLTLVETVSMFRGIADALSAAHRRGFVHRDLKPENIFLRHGLPARPILLDFGVGRLMASELTGAGHAIGTPLYMAPEQARGERNIGPSADVFALGCLMYTCLTGLTPLVAGQATIVLPSVLLDDFLNLRAVRPDMPEKLDLLLQRMLEKDPERRPKDAGALLEELNALGPLEESAPKSSRQARAHSLLSEETEAMRLVSVISVIEERAPPNEDPAFDEKFRALGDTLRDRFDARIEGPSGGSMLVTLALTERTTATDQCVQAARCALFLRGRFPSRRVVITTGPVVVAGQHMPSGEVQSASGGWPGIYLDAMTAHLLDARFKMRPADSGFFVLDSELAVDEARLLLGKPMPCIGRDRELAQLQRLFDECRGESAARLGLVIGQPGVGKSRLRHEFVRGVRQGQSVDVWIGRSDPTRAGTPYGLLADALRRLVDVHDDEELAVQQGKLAERVRRHVPPDEARFVSEFLGELCGIPFPSNTSPKLWDARLDRRSMDAHISAAFVSFLRAECTAHPVLLVLEDLHWGDDLTVRVIDASLRDCHDKPVMVLALARPEVEALYPKLWHECKGEDLYLDGLSTRASAQLVVQALGGGVTPGIVMRIVEQAAGNVLFLEELIRFVAEDRTDILPDTVVAILQARLEHLEPELRRVLRAASVYGGTFWRGGVLALMRQYMPASRVDKHLEELTRRELITKNGTSRLLGDTEYTFRHALVREAAHGLLTDDGRKAGHRAAAEFLQSTGEHAPHVLAEHYALGGELDRATVLFARAAAQALDHANLREVSRLAEQGIACGASGELRGTLRGVQARALMLDCDYLKGYELVSEALPLLHRGSVDWCNAVGTMVVAMLSSLNRYDEALEWGEVLRTTDPEPDAVGAYVESLRSLSAMLTLLWRREQVQTYLARMDAIVETSDRLSVRGSWEFSHAHAGWFLSRDPWSASMAAARAEALFETASHRRHLTKARIYRGVSLAHLGNIDAGEEKLRTARAEALRDGDKFTNGIATLQLAMTLVDKEDASALEEAEQMLRSFLEHPGDENLAAFANAILGQIFLDRGALDAAEQHLAQALDRLVDFVAIRPYADAARVKVSLRRGRNAEAREYANAALLRLDRLGGGGFAEVRLKLAAFEAYASAGDHSAERILESVIEQLGTRADAIGDSTARMRFLTTNPINRRALEAAHASNPRRVNLHTGSMAWLESR</sequence>
<proteinExistence type="predicted"/>
<name>A0ABZ2JUU1_9BACT</name>
<dbReference type="InterPro" id="IPR000719">
    <property type="entry name" value="Prot_kinase_dom"/>
</dbReference>
<keyword evidence="4" id="KW-0808">Transferase</keyword>
<dbReference type="Gene3D" id="1.25.40.10">
    <property type="entry name" value="Tetratricopeptide repeat domain"/>
    <property type="match status" value="1"/>
</dbReference>
<dbReference type="InterPro" id="IPR027417">
    <property type="entry name" value="P-loop_NTPase"/>
</dbReference>
<dbReference type="PANTHER" id="PTHR16305:SF28">
    <property type="entry name" value="GUANYLATE CYCLASE DOMAIN-CONTAINING PROTEIN"/>
    <property type="match status" value="1"/>
</dbReference>
<dbReference type="PROSITE" id="PS00108">
    <property type="entry name" value="PROTEIN_KINASE_ST"/>
    <property type="match status" value="1"/>
</dbReference>